<dbReference type="AlphaFoldDB" id="A0A6L2J6P8"/>
<evidence type="ECO:0000259" key="2">
    <source>
        <dbReference type="Pfam" id="PF14244"/>
    </source>
</evidence>
<organism evidence="3">
    <name type="scientific">Tanacetum cinerariifolium</name>
    <name type="common">Dalmatian daisy</name>
    <name type="synonym">Chrysanthemum cinerariifolium</name>
    <dbReference type="NCBI Taxonomy" id="118510"/>
    <lineage>
        <taxon>Eukaryota</taxon>
        <taxon>Viridiplantae</taxon>
        <taxon>Streptophyta</taxon>
        <taxon>Embryophyta</taxon>
        <taxon>Tracheophyta</taxon>
        <taxon>Spermatophyta</taxon>
        <taxon>Magnoliopsida</taxon>
        <taxon>eudicotyledons</taxon>
        <taxon>Gunneridae</taxon>
        <taxon>Pentapetalae</taxon>
        <taxon>asterids</taxon>
        <taxon>campanulids</taxon>
        <taxon>Asterales</taxon>
        <taxon>Asteraceae</taxon>
        <taxon>Asteroideae</taxon>
        <taxon>Anthemideae</taxon>
        <taxon>Anthemidinae</taxon>
        <taxon>Tanacetum</taxon>
    </lineage>
</organism>
<protein>
    <submittedName>
        <fullName evidence="3">Ribonuclease H-like domain-containing protein</fullName>
    </submittedName>
</protein>
<dbReference type="Pfam" id="PF14244">
    <property type="entry name" value="Retrotran_gag_3"/>
    <property type="match status" value="1"/>
</dbReference>
<dbReference type="EMBL" id="BKCJ010000384">
    <property type="protein sequence ID" value="GEU32723.1"/>
    <property type="molecule type" value="Genomic_DNA"/>
</dbReference>
<dbReference type="PANTHER" id="PTHR37610">
    <property type="entry name" value="CCHC-TYPE DOMAIN-CONTAINING PROTEIN"/>
    <property type="match status" value="1"/>
</dbReference>
<reference evidence="3" key="1">
    <citation type="journal article" date="2019" name="Sci. Rep.">
        <title>Draft genome of Tanacetum cinerariifolium, the natural source of mosquito coil.</title>
        <authorList>
            <person name="Yamashiro T."/>
            <person name="Shiraishi A."/>
            <person name="Satake H."/>
            <person name="Nakayama K."/>
        </authorList>
    </citation>
    <scope>NUCLEOTIDE SEQUENCE</scope>
</reference>
<evidence type="ECO:0000313" key="3">
    <source>
        <dbReference type="EMBL" id="GEU32723.1"/>
    </source>
</evidence>
<evidence type="ECO:0000256" key="1">
    <source>
        <dbReference type="SAM" id="MobiDB-lite"/>
    </source>
</evidence>
<dbReference type="InterPro" id="IPR029472">
    <property type="entry name" value="Copia-like_N"/>
</dbReference>
<accession>A0A6L2J6P8</accession>
<dbReference type="PANTHER" id="PTHR37610:SF78">
    <property type="entry name" value="GAG-POLYPEPTIDE OF LTR COPIA-TYPE-RELATED"/>
    <property type="match status" value="1"/>
</dbReference>
<comment type="caution">
    <text evidence="3">The sequence shown here is derived from an EMBL/GenBank/DDBJ whole genome shotgun (WGS) entry which is preliminary data.</text>
</comment>
<name>A0A6L2J6P8_TANCI</name>
<gene>
    <name evidence="3" type="ORF">Tci_004701</name>
</gene>
<proteinExistence type="predicted"/>
<feature type="region of interest" description="Disordered" evidence="1">
    <location>
        <begin position="1"/>
        <end position="20"/>
    </location>
</feature>
<feature type="domain" description="Retrotransposon Copia-like N-terminal" evidence="2">
    <location>
        <begin position="39"/>
        <end position="84"/>
    </location>
</feature>
<sequence length="287" mass="32552">MSVHNYEHNSLINSDQDDDVHDPVSRISKLDISDPLHLHPNDTTALTVVLIKLKRTKNYQVWSCAMLLDLEGKDKIGFIDGSCKRSNTDEVLGFKKHNQLMKLMKFLMGLDDSYMKIKSSILSEEVLPDVRSTYATISSEESHRVTSSSVSGQYGRLGHGAEPLRNVLNKSLIFDKSDKDLCFESWPIYQLDVNNVFLYGDLNEVVYMRPPEGYFLSCNRTDKGVFLALLVYVDDLKLKNLRKYVLDLLSEYGMLACKPVDTPLLSKLASSNEATKSDHVLENITDY</sequence>